<feature type="compositionally biased region" description="Basic and acidic residues" evidence="1">
    <location>
        <begin position="30"/>
        <end position="56"/>
    </location>
</feature>
<organism evidence="2 3">
    <name type="scientific">Caulochytrium protostelioides</name>
    <dbReference type="NCBI Taxonomy" id="1555241"/>
    <lineage>
        <taxon>Eukaryota</taxon>
        <taxon>Fungi</taxon>
        <taxon>Fungi incertae sedis</taxon>
        <taxon>Chytridiomycota</taxon>
        <taxon>Chytridiomycota incertae sedis</taxon>
        <taxon>Chytridiomycetes</taxon>
        <taxon>Caulochytriales</taxon>
        <taxon>Caulochytriaceae</taxon>
        <taxon>Caulochytrium</taxon>
    </lineage>
</organism>
<feature type="compositionally biased region" description="Basic and acidic residues" evidence="1">
    <location>
        <begin position="140"/>
        <end position="150"/>
    </location>
</feature>
<protein>
    <submittedName>
        <fullName evidence="2">Uncharacterized protein</fullName>
    </submittedName>
</protein>
<evidence type="ECO:0000313" key="3">
    <source>
        <dbReference type="Proteomes" id="UP000268535"/>
    </source>
</evidence>
<feature type="region of interest" description="Disordered" evidence="1">
    <location>
        <begin position="1"/>
        <end position="56"/>
    </location>
</feature>
<feature type="region of interest" description="Disordered" evidence="1">
    <location>
        <begin position="138"/>
        <end position="171"/>
    </location>
</feature>
<accession>A0A4P9WSM1</accession>
<gene>
    <name evidence="2" type="ORF">CAUPRSCDRAFT_12055</name>
</gene>
<evidence type="ECO:0000313" key="2">
    <source>
        <dbReference type="EMBL" id="RKO96251.1"/>
    </source>
</evidence>
<dbReference type="AlphaFoldDB" id="A0A4P9WSM1"/>
<evidence type="ECO:0000256" key="1">
    <source>
        <dbReference type="SAM" id="MobiDB-lite"/>
    </source>
</evidence>
<dbReference type="EMBL" id="ML010165">
    <property type="protein sequence ID" value="RKO96251.1"/>
    <property type="molecule type" value="Genomic_DNA"/>
</dbReference>
<proteinExistence type="predicted"/>
<dbReference type="Proteomes" id="UP000268535">
    <property type="component" value="Unassembled WGS sequence"/>
</dbReference>
<reference evidence="3" key="1">
    <citation type="journal article" date="2018" name="Nat. Microbiol.">
        <title>Leveraging single-cell genomics to expand the fungal tree of life.</title>
        <authorList>
            <person name="Ahrendt S.R."/>
            <person name="Quandt C.A."/>
            <person name="Ciobanu D."/>
            <person name="Clum A."/>
            <person name="Salamov A."/>
            <person name="Andreopoulos B."/>
            <person name="Cheng J.F."/>
            <person name="Woyke T."/>
            <person name="Pelin A."/>
            <person name="Henrissat B."/>
            <person name="Reynolds N.K."/>
            <person name="Benny G.L."/>
            <person name="Smith M.E."/>
            <person name="James T.Y."/>
            <person name="Grigoriev I.V."/>
        </authorList>
    </citation>
    <scope>NUCLEOTIDE SEQUENCE [LARGE SCALE GENOMIC DNA]</scope>
    <source>
        <strain evidence="3">ATCC 52028</strain>
    </source>
</reference>
<name>A0A4P9WSM1_9FUNG</name>
<sequence>MIEEPRDSGLEAGIARVGAQGLPVASKEGPQGRHEPREQNGRRGGMLERREPRDGVKHGVAEKLLDDLGEVVARMVAGHEGRGLVGIRVAHEQRVAVEAEVAHEGLDVAVIEVAQLVVRIPGGPLPVLRAVGRQRPTPVDVERRRADARGAEPGLDGVAPGAGRGHGDGGQHGIELRMHRDGLDGHVRHRRLQ</sequence>